<dbReference type="KEGG" id="lbi:LEPBI_I1514"/>
<dbReference type="AlphaFoldDB" id="B0SQG3"/>
<proteinExistence type="predicted"/>
<dbReference type="HOGENOM" id="CLU_972525_0_0_12"/>
<evidence type="ECO:0000313" key="3">
    <source>
        <dbReference type="Proteomes" id="UP000001847"/>
    </source>
</evidence>
<evidence type="ECO:0000256" key="1">
    <source>
        <dbReference type="SAM" id="Phobius"/>
    </source>
</evidence>
<feature type="transmembrane region" description="Helical" evidence="1">
    <location>
        <begin position="244"/>
        <end position="267"/>
    </location>
</feature>
<accession>B0SQG3</accession>
<protein>
    <submittedName>
        <fullName evidence="2">Uncharacterized protein</fullName>
    </submittedName>
</protein>
<keyword evidence="1" id="KW-0472">Membrane</keyword>
<dbReference type="Proteomes" id="UP000001847">
    <property type="component" value="Chromosome I"/>
</dbReference>
<gene>
    <name evidence="2" type="ordered locus">LEPBI_I1514</name>
</gene>
<evidence type="ECO:0000313" key="2">
    <source>
        <dbReference type="EMBL" id="ABZ97621.1"/>
    </source>
</evidence>
<dbReference type="STRING" id="456481.LEPBI_I1514"/>
<dbReference type="EMBL" id="CP000786">
    <property type="protein sequence ID" value="ABZ97621.1"/>
    <property type="molecule type" value="Genomic_DNA"/>
</dbReference>
<organism evidence="2 3">
    <name type="scientific">Leptospira biflexa serovar Patoc (strain Patoc 1 / ATCC 23582 / Paris)</name>
    <dbReference type="NCBI Taxonomy" id="456481"/>
    <lineage>
        <taxon>Bacteria</taxon>
        <taxon>Pseudomonadati</taxon>
        <taxon>Spirochaetota</taxon>
        <taxon>Spirochaetia</taxon>
        <taxon>Leptospirales</taxon>
        <taxon>Leptospiraceae</taxon>
        <taxon>Leptospira</taxon>
    </lineage>
</organism>
<name>B0SQG3_LEPBP</name>
<sequence length="286" mass="33787">MPILMEMRIYFFLFLVFLLIPGSFLSAETTKESEDPFTEFLFTLTEVVFSDPFQKEEIEIRKRLIETNQAEIRNLRIRLKTSLRHHSIQKENISNGLKTDSEWVKDLEQFGNLGGLLWKDDRGTIFQWGDWSDFYEDGFSKNKIRLEGQVPSFVYDGGTIYFFLRNPPGSFPIHFDFVGWETRFYAFGDEGSLRYTNDFDLDPSERLGEFRKNFDAIRKKIPGSQLFQVSDLTIFLVPGKPKPIYYVFLFLRFLLVIWTFLLFSYIVKMSFTFPKNHLPEDRVPLS</sequence>
<keyword evidence="3" id="KW-1185">Reference proteome</keyword>
<keyword evidence="1" id="KW-0812">Transmembrane</keyword>
<keyword evidence="1" id="KW-1133">Transmembrane helix</keyword>
<reference evidence="2 3" key="1">
    <citation type="journal article" date="2008" name="PLoS ONE">
        <title>Genome sequence of the saprophyte Leptospira biflexa provides insights into the evolution of Leptospira and the pathogenesis of leptospirosis.</title>
        <authorList>
            <person name="Picardeau M."/>
            <person name="Bulach D.M."/>
            <person name="Bouchier C."/>
            <person name="Zuerner R.L."/>
            <person name="Zidane N."/>
            <person name="Wilson P.J."/>
            <person name="Creno S."/>
            <person name="Kuczek E.S."/>
            <person name="Bommezzadri S."/>
            <person name="Davis J.C."/>
            <person name="McGrath A."/>
            <person name="Johnson M.J."/>
            <person name="Boursaux-Eude C."/>
            <person name="Seemann T."/>
            <person name="Rouy Z."/>
            <person name="Coppel R.L."/>
            <person name="Rood J.I."/>
            <person name="Lajus A."/>
            <person name="Davies J.K."/>
            <person name="Medigue C."/>
            <person name="Adler B."/>
        </authorList>
    </citation>
    <scope>NUCLEOTIDE SEQUENCE [LARGE SCALE GENOMIC DNA]</scope>
    <source>
        <strain evidence="3">Patoc 1 / ATCC 23582 / Paris</strain>
    </source>
</reference>